<dbReference type="Gene3D" id="3.30.420.10">
    <property type="entry name" value="Ribonuclease H-like superfamily/Ribonuclease H"/>
    <property type="match status" value="1"/>
</dbReference>
<dbReference type="PROSITE" id="PS50994">
    <property type="entry name" value="INTEGRASE"/>
    <property type="match status" value="1"/>
</dbReference>
<proteinExistence type="predicted"/>
<dbReference type="PANTHER" id="PTHR35004">
    <property type="entry name" value="TRANSPOSASE RV3428C-RELATED"/>
    <property type="match status" value="1"/>
</dbReference>
<dbReference type="SUPFAM" id="SSF46689">
    <property type="entry name" value="Homeodomain-like"/>
    <property type="match status" value="1"/>
</dbReference>
<evidence type="ECO:0000313" key="4">
    <source>
        <dbReference type="EMBL" id="WRP17435.1"/>
    </source>
</evidence>
<feature type="region of interest" description="Disordered" evidence="1">
    <location>
        <begin position="393"/>
        <end position="439"/>
    </location>
</feature>
<dbReference type="RefSeq" id="WP_324715346.1">
    <property type="nucleotide sequence ID" value="NZ_CP141615.1"/>
</dbReference>
<dbReference type="InterPro" id="IPR001584">
    <property type="entry name" value="Integrase_cat-core"/>
</dbReference>
<organism evidence="3 5">
    <name type="scientific">Carboxydichorda subterranea</name>
    <dbReference type="NCBI Taxonomy" id="3109565"/>
    <lineage>
        <taxon>Bacteria</taxon>
        <taxon>Bacillati</taxon>
        <taxon>Bacillota</taxon>
        <taxon>Limnochordia</taxon>
        <taxon>Limnochordales</taxon>
        <taxon>Geochordaceae</taxon>
        <taxon>Carboxydichorda</taxon>
    </lineage>
</organism>
<name>A0ABZ1BTV6_9FIRM</name>
<protein>
    <submittedName>
        <fullName evidence="3">ISNCY family transposase</fullName>
    </submittedName>
</protein>
<dbReference type="PANTHER" id="PTHR35004:SF7">
    <property type="entry name" value="INTEGRASE PROTEIN"/>
    <property type="match status" value="1"/>
</dbReference>
<dbReference type="InterPro" id="IPR012337">
    <property type="entry name" value="RNaseH-like_sf"/>
</dbReference>
<feature type="compositionally biased region" description="Pro residues" evidence="1">
    <location>
        <begin position="393"/>
        <end position="415"/>
    </location>
</feature>
<dbReference type="EMBL" id="CP141615">
    <property type="protein sequence ID" value="WRP16073.1"/>
    <property type="molecule type" value="Genomic_DNA"/>
</dbReference>
<gene>
    <name evidence="4" type="ORF">U7230_00005</name>
    <name evidence="3" type="ORF">U7230_08105</name>
</gene>
<dbReference type="InterPro" id="IPR036397">
    <property type="entry name" value="RNaseH_sf"/>
</dbReference>
<evidence type="ECO:0000313" key="5">
    <source>
        <dbReference type="Proteomes" id="UP001332192"/>
    </source>
</evidence>
<dbReference type="InterPro" id="IPR009057">
    <property type="entry name" value="Homeodomain-like_sf"/>
</dbReference>
<dbReference type="NCBIfam" id="NF033594">
    <property type="entry name" value="transpos_ISNCY_2"/>
    <property type="match status" value="1"/>
</dbReference>
<dbReference type="Pfam" id="PF13565">
    <property type="entry name" value="HTH_32"/>
    <property type="match status" value="1"/>
</dbReference>
<sequence length="439" mass="49181">MKGDVFLRPDEAQRIPVLERLLKGEITVWEGAQALGLSERHVLRLKHAFAQHGAAILAHKNRGRRPSHAVPDAVRQTVLGLALDVYRDASCQHMAELLAEYHQVHLSAKTIARILKAAGIPLAHTHKAARRRRSRERMPQAGALVQVDASPFAWLEDRGPHLCLHGAIDDATSQILGLWFLLTEQLMGYLQVLRQILQHHGVPVRLYSDRHTLFFSPKQGRLSIDEELAGQTIPLTQFGQALQALGIVHIPARSPQAKGRIERLWQTLQSRLVTELRIARVRTLDDANHFLPGFIERFNRRFAVAPKDPQPAFRPAPNAHELLTILALRETRKASAGSTISFQGKTYQLLDAHRHVVPLTPRRTVTVLTGLDGVRRALYAGQVYTLQELDVVTPPPLPNPTPVTAPPPSPRPTPRSPATHPWRRPFKDMRVPRSPALYT</sequence>
<evidence type="ECO:0000256" key="1">
    <source>
        <dbReference type="SAM" id="MobiDB-lite"/>
    </source>
</evidence>
<evidence type="ECO:0000259" key="2">
    <source>
        <dbReference type="PROSITE" id="PS50994"/>
    </source>
</evidence>
<accession>A0ABZ1BTV6</accession>
<dbReference type="SUPFAM" id="SSF53098">
    <property type="entry name" value="Ribonuclease H-like"/>
    <property type="match status" value="1"/>
</dbReference>
<feature type="domain" description="Integrase catalytic" evidence="2">
    <location>
        <begin position="135"/>
        <end position="319"/>
    </location>
</feature>
<evidence type="ECO:0000313" key="3">
    <source>
        <dbReference type="EMBL" id="WRP16073.1"/>
    </source>
</evidence>
<keyword evidence="5" id="KW-1185">Reference proteome</keyword>
<reference evidence="3 5" key="1">
    <citation type="journal article" date="2024" name="Front. Microbiol.">
        <title>Novel thermophilic genera Geochorda gen. nov. and Carboxydochorda gen. nov. from the deep terrestrial subsurface reveal the ecophysiological diversity in the class Limnochordia.</title>
        <authorList>
            <person name="Karnachuk O.V."/>
            <person name="Lukina A.P."/>
            <person name="Avakyan M.R."/>
            <person name="Kadnikov V.V."/>
            <person name="Begmatov S."/>
            <person name="Beletsky A.V."/>
            <person name="Vlasova K.G."/>
            <person name="Novikov A.A."/>
            <person name="Shcherbakova V.A."/>
            <person name="Mardanov A.V."/>
            <person name="Ravin N.V."/>
        </authorList>
    </citation>
    <scope>NUCLEOTIDE SEQUENCE [LARGE SCALE GENOMIC DNA]</scope>
    <source>
        <strain evidence="3 5">L945</strain>
    </source>
</reference>
<dbReference type="InterPro" id="IPR047797">
    <property type="entry name" value="ISNCY_transpos"/>
</dbReference>
<dbReference type="Proteomes" id="UP001332192">
    <property type="component" value="Chromosome"/>
</dbReference>
<dbReference type="EMBL" id="CP141615">
    <property type="protein sequence ID" value="WRP17435.1"/>
    <property type="molecule type" value="Genomic_DNA"/>
</dbReference>